<protein>
    <submittedName>
        <fullName evidence="2">Uncharacterized protein</fullName>
    </submittedName>
</protein>
<keyword evidence="1" id="KW-0472">Membrane</keyword>
<keyword evidence="1" id="KW-0812">Transmembrane</keyword>
<keyword evidence="3" id="KW-1185">Reference proteome</keyword>
<name>A0A916WFB9_9HYPH</name>
<evidence type="ECO:0000256" key="1">
    <source>
        <dbReference type="SAM" id="Phobius"/>
    </source>
</evidence>
<gene>
    <name evidence="2" type="ORF">GCM10011491_20440</name>
</gene>
<dbReference type="AlphaFoldDB" id="A0A916WFB9"/>
<evidence type="ECO:0000313" key="2">
    <source>
        <dbReference type="EMBL" id="GGA92354.1"/>
    </source>
</evidence>
<evidence type="ECO:0000313" key="3">
    <source>
        <dbReference type="Proteomes" id="UP000646478"/>
    </source>
</evidence>
<proteinExistence type="predicted"/>
<dbReference type="Proteomes" id="UP000646478">
    <property type="component" value="Unassembled WGS sequence"/>
</dbReference>
<feature type="transmembrane region" description="Helical" evidence="1">
    <location>
        <begin position="12"/>
        <end position="34"/>
    </location>
</feature>
<comment type="caution">
    <text evidence="2">The sequence shown here is derived from an EMBL/GenBank/DDBJ whole genome shotgun (WGS) entry which is preliminary data.</text>
</comment>
<dbReference type="EMBL" id="BMHH01000007">
    <property type="protein sequence ID" value="GGA92354.1"/>
    <property type="molecule type" value="Genomic_DNA"/>
</dbReference>
<sequence>MRMPKIQGRSQGYKWALSVGTGVGIIIATTATSLGSQFSHPQYGIVDDKHPAYVKAYQLCDSKVYGKGFAVGNKVYRSKAAVREQVFEILKKLQKTPDEANTIARWATVQKEFISCIDEQDFKYRK</sequence>
<accession>A0A916WFB9</accession>
<keyword evidence="1" id="KW-1133">Transmembrane helix</keyword>
<reference evidence="2" key="2">
    <citation type="submission" date="2020-09" db="EMBL/GenBank/DDBJ databases">
        <authorList>
            <person name="Sun Q."/>
            <person name="Zhou Y."/>
        </authorList>
    </citation>
    <scope>NUCLEOTIDE SEQUENCE</scope>
    <source>
        <strain evidence="2">CGMCC 1.15082</strain>
    </source>
</reference>
<reference evidence="2" key="1">
    <citation type="journal article" date="2014" name="Int. J. Syst. Evol. Microbiol.">
        <title>Complete genome sequence of Corynebacterium casei LMG S-19264T (=DSM 44701T), isolated from a smear-ripened cheese.</title>
        <authorList>
            <consortium name="US DOE Joint Genome Institute (JGI-PGF)"/>
            <person name="Walter F."/>
            <person name="Albersmeier A."/>
            <person name="Kalinowski J."/>
            <person name="Ruckert C."/>
        </authorList>
    </citation>
    <scope>NUCLEOTIDE SEQUENCE</scope>
    <source>
        <strain evidence="2">CGMCC 1.15082</strain>
    </source>
</reference>
<organism evidence="2 3">
    <name type="scientific">Brucella endophytica</name>
    <dbReference type="NCBI Taxonomy" id="1963359"/>
    <lineage>
        <taxon>Bacteria</taxon>
        <taxon>Pseudomonadati</taxon>
        <taxon>Pseudomonadota</taxon>
        <taxon>Alphaproteobacteria</taxon>
        <taxon>Hyphomicrobiales</taxon>
        <taxon>Brucellaceae</taxon>
        <taxon>Brucella/Ochrobactrum group</taxon>
        <taxon>Brucella</taxon>
    </lineage>
</organism>